<dbReference type="Gene3D" id="2.40.50.90">
    <property type="match status" value="1"/>
</dbReference>
<comment type="caution">
    <text evidence="3">The sequence shown here is derived from an EMBL/GenBank/DDBJ whole genome shotgun (WGS) entry which is preliminary data.</text>
</comment>
<dbReference type="SUPFAM" id="SSF50199">
    <property type="entry name" value="Staphylococcal nuclease"/>
    <property type="match status" value="1"/>
</dbReference>
<proteinExistence type="predicted"/>
<gene>
    <name evidence="3" type="ORF">ACFPBZ_05470</name>
</gene>
<dbReference type="EMBL" id="JBHSIV010000004">
    <property type="protein sequence ID" value="MFC5061643.1"/>
    <property type="molecule type" value="Genomic_DNA"/>
</dbReference>
<reference evidence="4" key="1">
    <citation type="journal article" date="2019" name="Int. J. Syst. Evol. Microbiol.">
        <title>The Global Catalogue of Microorganisms (GCM) 10K type strain sequencing project: providing services to taxonomists for standard genome sequencing and annotation.</title>
        <authorList>
            <consortium name="The Broad Institute Genomics Platform"/>
            <consortium name="The Broad Institute Genome Sequencing Center for Infectious Disease"/>
            <person name="Wu L."/>
            <person name="Ma J."/>
        </authorList>
    </citation>
    <scope>NUCLEOTIDE SEQUENCE [LARGE SCALE GENOMIC DNA]</scope>
    <source>
        <strain evidence="4">CGMCC 4.7093</strain>
    </source>
</reference>
<feature type="compositionally biased region" description="Polar residues" evidence="1">
    <location>
        <begin position="174"/>
        <end position="187"/>
    </location>
</feature>
<sequence length="220" mass="22285">MRTAHKVWSGIAAGVFCLVAISDLSSSPTTAASAPAAATAPAPASSAPTSVAAPAPTRAAAPTVTVTEVIDGDTLLVGGRRIGVLGIDSCPASTYGGKQATSLAESLVEGRDVTLRAEPGVEKDRAGRLLRYVDLPYGSDFGGSMVAYDHTGAVENGADPSYLAGLRDADPNGRTCSQPAPTSSSGNYDDDGSIDLPTPGDQGLPDGALTGGYCKRKWWC</sequence>
<feature type="chain" id="PRO_5045417372" evidence="2">
    <location>
        <begin position="32"/>
        <end position="220"/>
    </location>
</feature>
<feature type="signal peptide" evidence="2">
    <location>
        <begin position="1"/>
        <end position="31"/>
    </location>
</feature>
<evidence type="ECO:0000256" key="1">
    <source>
        <dbReference type="SAM" id="MobiDB-lite"/>
    </source>
</evidence>
<evidence type="ECO:0000313" key="4">
    <source>
        <dbReference type="Proteomes" id="UP001595947"/>
    </source>
</evidence>
<organism evidence="3 4">
    <name type="scientific">Actinomycetospora atypica</name>
    <dbReference type="NCBI Taxonomy" id="1290095"/>
    <lineage>
        <taxon>Bacteria</taxon>
        <taxon>Bacillati</taxon>
        <taxon>Actinomycetota</taxon>
        <taxon>Actinomycetes</taxon>
        <taxon>Pseudonocardiales</taxon>
        <taxon>Pseudonocardiaceae</taxon>
        <taxon>Actinomycetospora</taxon>
    </lineage>
</organism>
<protein>
    <submittedName>
        <fullName evidence="3">Thermonuclease family protein</fullName>
    </submittedName>
</protein>
<dbReference type="RefSeq" id="WP_378034994.1">
    <property type="nucleotide sequence ID" value="NZ_JBHSIV010000004.1"/>
</dbReference>
<feature type="region of interest" description="Disordered" evidence="1">
    <location>
        <begin position="170"/>
        <end position="207"/>
    </location>
</feature>
<name>A0ABV9YFS1_9PSEU</name>
<evidence type="ECO:0000256" key="2">
    <source>
        <dbReference type="SAM" id="SignalP"/>
    </source>
</evidence>
<keyword evidence="4" id="KW-1185">Reference proteome</keyword>
<dbReference type="Proteomes" id="UP001595947">
    <property type="component" value="Unassembled WGS sequence"/>
</dbReference>
<dbReference type="InterPro" id="IPR035437">
    <property type="entry name" value="SNase_OB-fold_sf"/>
</dbReference>
<keyword evidence="2" id="KW-0732">Signal</keyword>
<evidence type="ECO:0000313" key="3">
    <source>
        <dbReference type="EMBL" id="MFC5061643.1"/>
    </source>
</evidence>
<accession>A0ABV9YFS1</accession>